<dbReference type="OrthoDB" id="9132881at2"/>
<sequence length="109" mass="12340">MTYTIDPLSIEFTETRRGVNATAKILREGQCIGTINDVAERIVTDVFFDSEQERVAFAAEARRILVSVFGKTDHSDNAYVSEYARQLLEQAERWLLAQSHDDPVSDSDQ</sequence>
<organism evidence="1 2">
    <name type="scientific">Caballeronia calidae</name>
    <dbReference type="NCBI Taxonomy" id="1777139"/>
    <lineage>
        <taxon>Bacteria</taxon>
        <taxon>Pseudomonadati</taxon>
        <taxon>Pseudomonadota</taxon>
        <taxon>Betaproteobacteria</taxon>
        <taxon>Burkholderiales</taxon>
        <taxon>Burkholderiaceae</taxon>
        <taxon>Caballeronia</taxon>
    </lineage>
</organism>
<evidence type="ECO:0000313" key="1">
    <source>
        <dbReference type="EMBL" id="SAK81649.1"/>
    </source>
</evidence>
<dbReference type="AlphaFoldDB" id="A0A158CH42"/>
<dbReference type="RefSeq" id="WP_062607142.1">
    <property type="nucleotide sequence ID" value="NZ_FCOX02000020.1"/>
</dbReference>
<dbReference type="Proteomes" id="UP000071859">
    <property type="component" value="Unassembled WGS sequence"/>
</dbReference>
<comment type="caution">
    <text evidence="1">The sequence shown here is derived from an EMBL/GenBank/DDBJ whole genome shotgun (WGS) entry which is preliminary data.</text>
</comment>
<reference evidence="1" key="1">
    <citation type="submission" date="2016-01" db="EMBL/GenBank/DDBJ databases">
        <authorList>
            <person name="Peeters C."/>
        </authorList>
    </citation>
    <scope>NUCLEOTIDE SEQUENCE</scope>
    <source>
        <strain evidence="1">LMG 29321</strain>
    </source>
</reference>
<protein>
    <submittedName>
        <fullName evidence="1">Uncharacterized protein</fullName>
    </submittedName>
</protein>
<evidence type="ECO:0000313" key="2">
    <source>
        <dbReference type="Proteomes" id="UP000071859"/>
    </source>
</evidence>
<proteinExistence type="predicted"/>
<dbReference type="EMBL" id="FCOX02000020">
    <property type="protein sequence ID" value="SAK81649.1"/>
    <property type="molecule type" value="Genomic_DNA"/>
</dbReference>
<keyword evidence="2" id="KW-1185">Reference proteome</keyword>
<gene>
    <name evidence="1" type="ORF">AWB78_03934</name>
</gene>
<accession>A0A158CH42</accession>
<name>A0A158CH42_9BURK</name>